<dbReference type="SUPFAM" id="SSF55103">
    <property type="entry name" value="FAD-linked oxidases, C-terminal domain"/>
    <property type="match status" value="1"/>
</dbReference>
<protein>
    <submittedName>
        <fullName evidence="6">FAD-linked oxidase</fullName>
    </submittedName>
</protein>
<reference evidence="7" key="1">
    <citation type="journal article" date="2019" name="Int. J. Syst. Evol. Microbiol.">
        <title>The Global Catalogue of Microorganisms (GCM) 10K type strain sequencing project: providing services to taxonomists for standard genome sequencing and annotation.</title>
        <authorList>
            <consortium name="The Broad Institute Genomics Platform"/>
            <consortium name="The Broad Institute Genome Sequencing Center for Infectious Disease"/>
            <person name="Wu L."/>
            <person name="Ma J."/>
        </authorList>
    </citation>
    <scope>NUCLEOTIDE SEQUENCE [LARGE SCALE GENOMIC DNA]</scope>
    <source>
        <strain evidence="7">CGMCC 4.7367</strain>
    </source>
</reference>
<name>A0ABQ3MQC6_9PSEU</name>
<gene>
    <name evidence="6" type="ORF">GCM10017774_40940</name>
</gene>
<comment type="cofactor">
    <cofactor evidence="1">
        <name>FAD</name>
        <dbReference type="ChEBI" id="CHEBI:57692"/>
    </cofactor>
</comment>
<dbReference type="SUPFAM" id="SSF56176">
    <property type="entry name" value="FAD-binding/transporter-associated domain-like"/>
    <property type="match status" value="1"/>
</dbReference>
<dbReference type="Pfam" id="PF02913">
    <property type="entry name" value="FAD-oxidase_C"/>
    <property type="match status" value="1"/>
</dbReference>
<evidence type="ECO:0000259" key="5">
    <source>
        <dbReference type="PROSITE" id="PS51387"/>
    </source>
</evidence>
<evidence type="ECO:0000256" key="1">
    <source>
        <dbReference type="ARBA" id="ARBA00001974"/>
    </source>
</evidence>
<dbReference type="Pfam" id="PF01565">
    <property type="entry name" value="FAD_binding_4"/>
    <property type="match status" value="1"/>
</dbReference>
<keyword evidence="3" id="KW-0274">FAD</keyword>
<dbReference type="RefSeq" id="WP_191299692.1">
    <property type="nucleotide sequence ID" value="NZ_BNAR01000005.1"/>
</dbReference>
<dbReference type="PROSITE" id="PS51387">
    <property type="entry name" value="FAD_PCMH"/>
    <property type="match status" value="1"/>
</dbReference>
<dbReference type="InterPro" id="IPR016171">
    <property type="entry name" value="Vanillyl_alc_oxidase_C-sub2"/>
</dbReference>
<keyword evidence="7" id="KW-1185">Reference proteome</keyword>
<evidence type="ECO:0000313" key="6">
    <source>
        <dbReference type="EMBL" id="GHH43260.1"/>
    </source>
</evidence>
<comment type="caution">
    <text evidence="6">The sequence shown here is derived from an EMBL/GenBank/DDBJ whole genome shotgun (WGS) entry which is preliminary data.</text>
</comment>
<dbReference type="InterPro" id="IPR051914">
    <property type="entry name" value="FAD-linked_OxidoTrans_Type4"/>
</dbReference>
<dbReference type="PANTHER" id="PTHR42934:SF2">
    <property type="entry name" value="GLYCOLATE OXIDASE SUBUNIT GLCD"/>
    <property type="match status" value="1"/>
</dbReference>
<evidence type="ECO:0000256" key="3">
    <source>
        <dbReference type="ARBA" id="ARBA00022827"/>
    </source>
</evidence>
<dbReference type="Proteomes" id="UP000605568">
    <property type="component" value="Unassembled WGS sequence"/>
</dbReference>
<dbReference type="PANTHER" id="PTHR42934">
    <property type="entry name" value="GLYCOLATE OXIDASE SUBUNIT GLCD"/>
    <property type="match status" value="1"/>
</dbReference>
<keyword evidence="4" id="KW-0560">Oxidoreductase</keyword>
<dbReference type="InterPro" id="IPR016169">
    <property type="entry name" value="FAD-bd_PCMH_sub2"/>
</dbReference>
<proteinExistence type="predicted"/>
<dbReference type="Gene3D" id="3.30.465.10">
    <property type="match status" value="1"/>
</dbReference>
<dbReference type="InterPro" id="IPR016166">
    <property type="entry name" value="FAD-bd_PCMH"/>
</dbReference>
<evidence type="ECO:0000256" key="4">
    <source>
        <dbReference type="ARBA" id="ARBA00023002"/>
    </source>
</evidence>
<evidence type="ECO:0000256" key="2">
    <source>
        <dbReference type="ARBA" id="ARBA00022630"/>
    </source>
</evidence>
<accession>A0ABQ3MQC6</accession>
<dbReference type="InterPro" id="IPR016164">
    <property type="entry name" value="FAD-linked_Oxase-like_C"/>
</dbReference>
<dbReference type="InterPro" id="IPR006094">
    <property type="entry name" value="Oxid_FAD_bind_N"/>
</dbReference>
<organism evidence="6 7">
    <name type="scientific">Lentzea cavernae</name>
    <dbReference type="NCBI Taxonomy" id="2020703"/>
    <lineage>
        <taxon>Bacteria</taxon>
        <taxon>Bacillati</taxon>
        <taxon>Actinomycetota</taxon>
        <taxon>Actinomycetes</taxon>
        <taxon>Pseudonocardiales</taxon>
        <taxon>Pseudonocardiaceae</taxon>
        <taxon>Lentzea</taxon>
    </lineage>
</organism>
<dbReference type="InterPro" id="IPR004113">
    <property type="entry name" value="FAD-bd_oxidored_4_C"/>
</dbReference>
<feature type="domain" description="FAD-binding PCMH-type" evidence="5">
    <location>
        <begin position="29"/>
        <end position="208"/>
    </location>
</feature>
<dbReference type="InterPro" id="IPR036318">
    <property type="entry name" value="FAD-bd_PCMH-like_sf"/>
</dbReference>
<dbReference type="Gene3D" id="3.30.70.2740">
    <property type="match status" value="1"/>
</dbReference>
<dbReference type="Gene3D" id="1.10.45.10">
    <property type="entry name" value="Vanillyl-alcohol Oxidase, Chain A, domain 4"/>
    <property type="match status" value="1"/>
</dbReference>
<keyword evidence="2" id="KW-0285">Flavoprotein</keyword>
<dbReference type="EMBL" id="BNAR01000005">
    <property type="protein sequence ID" value="GHH43260.1"/>
    <property type="molecule type" value="Genomic_DNA"/>
</dbReference>
<sequence>MAFLDELPRVSTSAEDLAAVATDRSGTVPDGLPLAVVRASTVDDVRTALRLAHEHGVPVVPRGAGTGLAGGAVAGPGTVVLDLSGLDRIVEIDDVDELAVVEPGVITADLDRAAAEFGLRYAPDPASAAISTIGGNIATNAGGMRCVKYGVTREAVLGLDVVLADGRLISTDRRTVKGVAGLDLTALFVGSEGTLGVVVGATLRLRPLPAHTFTAVAAFDSVRAAATACTELARTRRDPSLLELLDGATLGVIDRAQGTDYAARGRALVIAQADGAAAESEIAAIAGVLGKEATWTEQAVDPAASERLLFARRMALPSIERFGRALIEDICVPRSRLADAFQGIEEIASRHGVGIYSFAHAGDGNLHPIIGYDRMSDAVQRAGDDLFALALDLGGTVTGEHGIGLLKRDWLAREAGQDVLDVQNSLKAALDPRGILNPGKAF</sequence>
<evidence type="ECO:0000313" key="7">
    <source>
        <dbReference type="Proteomes" id="UP000605568"/>
    </source>
</evidence>